<feature type="transmembrane region" description="Helical" evidence="1">
    <location>
        <begin position="63"/>
        <end position="83"/>
    </location>
</feature>
<dbReference type="AlphaFoldDB" id="A0A0D6L5J0"/>
<feature type="non-terminal residue" evidence="2">
    <location>
        <position position="1"/>
    </location>
</feature>
<keyword evidence="1" id="KW-1133">Transmembrane helix</keyword>
<protein>
    <submittedName>
        <fullName evidence="2">Uncharacterized protein</fullName>
    </submittedName>
</protein>
<evidence type="ECO:0000313" key="3">
    <source>
        <dbReference type="Proteomes" id="UP000054495"/>
    </source>
</evidence>
<feature type="transmembrane region" description="Helical" evidence="1">
    <location>
        <begin position="122"/>
        <end position="142"/>
    </location>
</feature>
<name>A0A0D6L5J0_9BILA</name>
<reference evidence="2 3" key="1">
    <citation type="submission" date="2013-05" db="EMBL/GenBank/DDBJ databases">
        <title>Draft genome of the parasitic nematode Anyclostoma ceylanicum.</title>
        <authorList>
            <person name="Mitreva M."/>
        </authorList>
    </citation>
    <scope>NUCLEOTIDE SEQUENCE [LARGE SCALE GENOMIC DNA]</scope>
</reference>
<gene>
    <name evidence="2" type="ORF">ANCCEY_15034</name>
</gene>
<keyword evidence="3" id="KW-1185">Reference proteome</keyword>
<evidence type="ECO:0000256" key="1">
    <source>
        <dbReference type="SAM" id="Phobius"/>
    </source>
</evidence>
<keyword evidence="1" id="KW-0812">Transmembrane</keyword>
<dbReference type="EMBL" id="KE126890">
    <property type="protein sequence ID" value="EPB65888.1"/>
    <property type="molecule type" value="Genomic_DNA"/>
</dbReference>
<feature type="transmembrane region" description="Helical" evidence="1">
    <location>
        <begin position="182"/>
        <end position="206"/>
    </location>
</feature>
<accession>A0A0D6L5J0</accession>
<sequence>VNRPVAAQNLYDRVRGLSTLADEHSAWVVDEHTVDITHLAGISSLEVLKVCVHAEKKMSTIRMALKIPVTIATLIMLVSPLFGDLRTQVYIKLFILALQTICFIYLCSIAPPNGFAGMRPKLYTYYELIFVMSAISLLMTLVNRVVCCIEPDQATSYQRYLEDADNQRTSNEPDATMEWRHVYLAVNNTVSGAFFSMYLIIILIYFF</sequence>
<organism evidence="2 3">
    <name type="scientific">Ancylostoma ceylanicum</name>
    <dbReference type="NCBI Taxonomy" id="53326"/>
    <lineage>
        <taxon>Eukaryota</taxon>
        <taxon>Metazoa</taxon>
        <taxon>Ecdysozoa</taxon>
        <taxon>Nematoda</taxon>
        <taxon>Chromadorea</taxon>
        <taxon>Rhabditida</taxon>
        <taxon>Rhabditina</taxon>
        <taxon>Rhabditomorpha</taxon>
        <taxon>Strongyloidea</taxon>
        <taxon>Ancylostomatidae</taxon>
        <taxon>Ancylostomatinae</taxon>
        <taxon>Ancylostoma</taxon>
    </lineage>
</organism>
<dbReference type="Proteomes" id="UP000054495">
    <property type="component" value="Unassembled WGS sequence"/>
</dbReference>
<feature type="transmembrane region" description="Helical" evidence="1">
    <location>
        <begin position="89"/>
        <end position="110"/>
    </location>
</feature>
<proteinExistence type="predicted"/>
<keyword evidence="1" id="KW-0472">Membrane</keyword>
<evidence type="ECO:0000313" key="2">
    <source>
        <dbReference type="EMBL" id="EPB65888.1"/>
    </source>
</evidence>